<dbReference type="InterPro" id="IPR027543">
    <property type="entry name" value="Lon_bac"/>
</dbReference>
<dbReference type="InterPro" id="IPR046336">
    <property type="entry name" value="Lon_prtase_N_sf"/>
</dbReference>
<dbReference type="PATRIC" id="fig|86105.3.peg.1871"/>
<comment type="subcellular location">
    <subcellularLocation>
        <location evidence="1 10 11">Cytoplasm</location>
    </subcellularLocation>
</comment>
<dbReference type="FunFam" id="1.20.5.5270:FF:000002">
    <property type="entry name" value="Lon protease homolog"/>
    <property type="match status" value="1"/>
</dbReference>
<dbReference type="GO" id="GO:0034605">
    <property type="term" value="P:cellular response to heat"/>
    <property type="evidence" value="ECO:0007669"/>
    <property type="project" value="UniProtKB-UniRule"/>
</dbReference>
<dbReference type="OrthoDB" id="9803599at2"/>
<dbReference type="InterPro" id="IPR008268">
    <property type="entry name" value="Peptidase_S16_AS"/>
</dbReference>
<dbReference type="PIRSF" id="PIRSF001174">
    <property type="entry name" value="Lon_proteas"/>
    <property type="match status" value="1"/>
</dbReference>
<dbReference type="InterPro" id="IPR014721">
    <property type="entry name" value="Ribsml_uS5_D2-typ_fold_subgr"/>
</dbReference>
<evidence type="ECO:0000256" key="12">
    <source>
        <dbReference type="PIRSR" id="PIRSR001174-1"/>
    </source>
</evidence>
<keyword evidence="3 10" id="KW-0645">Protease</keyword>
<protein>
    <recommendedName>
        <fullName evidence="10 11">Lon protease</fullName>
        <ecNumber evidence="10 11">3.4.21.53</ecNumber>
    </recommendedName>
    <alternativeName>
        <fullName evidence="10">ATP-dependent protease La</fullName>
    </alternativeName>
</protein>
<dbReference type="SMART" id="SM00464">
    <property type="entry name" value="LON"/>
    <property type="match status" value="1"/>
</dbReference>
<dbReference type="PROSITE" id="PS51786">
    <property type="entry name" value="LON_PROTEOLYTIC"/>
    <property type="match status" value="1"/>
</dbReference>
<evidence type="ECO:0000256" key="9">
    <source>
        <dbReference type="ARBA" id="ARBA00050665"/>
    </source>
</evidence>
<dbReference type="Gene3D" id="3.40.50.300">
    <property type="entry name" value="P-loop containing nucleotide triphosphate hydrolases"/>
    <property type="match status" value="1"/>
</dbReference>
<dbReference type="EC" id="3.4.21.53" evidence="10 11"/>
<comment type="catalytic activity">
    <reaction evidence="9 10 11 14">
        <text>Hydrolysis of proteins in presence of ATP.</text>
        <dbReference type="EC" id="3.4.21.53"/>
    </reaction>
</comment>
<evidence type="ECO:0000256" key="2">
    <source>
        <dbReference type="ARBA" id="ARBA00022490"/>
    </source>
</evidence>
<dbReference type="PANTHER" id="PTHR10046">
    <property type="entry name" value="ATP DEPENDENT LON PROTEASE FAMILY MEMBER"/>
    <property type="match status" value="1"/>
</dbReference>
<comment type="function">
    <text evidence="10">ATP-dependent serine protease that mediates the selective degradation of mutant and abnormal proteins as well as certain short-lived regulatory proteins. Required for cellular homeostasis and for survival from DNA damage and developmental changes induced by stress. Degrades polypeptides processively to yield small peptide fragments that are 5 to 10 amino acids long. Binds to DNA in a double-stranded, site-specific manner.</text>
</comment>
<comment type="induction">
    <text evidence="10">By heat shock.</text>
</comment>
<dbReference type="Gene3D" id="2.30.130.40">
    <property type="entry name" value="LON domain-like"/>
    <property type="match status" value="1"/>
</dbReference>
<keyword evidence="6 10" id="KW-0720">Serine protease</keyword>
<evidence type="ECO:0000313" key="18">
    <source>
        <dbReference type="EMBL" id="KIE04329.1"/>
    </source>
</evidence>
<dbReference type="InterPro" id="IPR004815">
    <property type="entry name" value="Lon_bac/euk-typ"/>
</dbReference>
<dbReference type="HAMAP" id="MF_01973">
    <property type="entry name" value="lon_bact"/>
    <property type="match status" value="1"/>
</dbReference>
<evidence type="ECO:0000256" key="4">
    <source>
        <dbReference type="ARBA" id="ARBA00022741"/>
    </source>
</evidence>
<evidence type="ECO:0000256" key="15">
    <source>
        <dbReference type="RuleBase" id="RU000591"/>
    </source>
</evidence>
<keyword evidence="8 10" id="KW-0346">Stress response</keyword>
<dbReference type="GO" id="GO:0005524">
    <property type="term" value="F:ATP binding"/>
    <property type="evidence" value="ECO:0007669"/>
    <property type="project" value="UniProtKB-UniRule"/>
</dbReference>
<dbReference type="Gene3D" id="1.20.58.1480">
    <property type="match status" value="1"/>
</dbReference>
<dbReference type="InterPro" id="IPR015947">
    <property type="entry name" value="PUA-like_sf"/>
</dbReference>
<keyword evidence="19" id="KW-1185">Reference proteome</keyword>
<evidence type="ECO:0000256" key="11">
    <source>
        <dbReference type="PIRNR" id="PIRNR001174"/>
    </source>
</evidence>
<evidence type="ECO:0000259" key="16">
    <source>
        <dbReference type="PROSITE" id="PS51786"/>
    </source>
</evidence>
<dbReference type="CDD" id="cd19500">
    <property type="entry name" value="RecA-like_Lon"/>
    <property type="match status" value="1"/>
</dbReference>
<feature type="active site" evidence="10 12">
    <location>
        <position position="676"/>
    </location>
</feature>
<dbReference type="GO" id="GO:0005737">
    <property type="term" value="C:cytoplasm"/>
    <property type="evidence" value="ECO:0007669"/>
    <property type="project" value="UniProtKB-SubCell"/>
</dbReference>
<keyword evidence="5 10" id="KW-0378">Hydrolase</keyword>
<evidence type="ECO:0000256" key="7">
    <source>
        <dbReference type="ARBA" id="ARBA00022840"/>
    </source>
</evidence>
<evidence type="ECO:0000259" key="17">
    <source>
        <dbReference type="PROSITE" id="PS51787"/>
    </source>
</evidence>
<comment type="similarity">
    <text evidence="10 11 14 15">Belongs to the peptidase S16 family.</text>
</comment>
<reference evidence="18 19" key="1">
    <citation type="submission" date="2014-11" db="EMBL/GenBank/DDBJ databases">
        <title>A Rickettsiales Symbiont of Amoebae With Ancient Features.</title>
        <authorList>
            <person name="Schulz F."/>
            <person name="Martijn J."/>
            <person name="Wascher F."/>
            <person name="Kostanjsek R."/>
            <person name="Ettema T.J."/>
            <person name="Horn M."/>
        </authorList>
    </citation>
    <scope>NUCLEOTIDE SEQUENCE [LARGE SCALE GENOMIC DNA]</scope>
    <source>
        <strain evidence="18 19">UWC36</strain>
    </source>
</reference>
<dbReference type="SMART" id="SM00382">
    <property type="entry name" value="AAA"/>
    <property type="match status" value="1"/>
</dbReference>
<dbReference type="Gene3D" id="3.30.230.10">
    <property type="match status" value="1"/>
</dbReference>
<dbReference type="NCBIfam" id="TIGR00763">
    <property type="entry name" value="lon"/>
    <property type="match status" value="1"/>
</dbReference>
<dbReference type="GO" id="GO:0006515">
    <property type="term" value="P:protein quality control for misfolded or incompletely synthesized proteins"/>
    <property type="evidence" value="ECO:0007669"/>
    <property type="project" value="UniProtKB-UniRule"/>
</dbReference>
<feature type="domain" description="Lon N-terminal" evidence="17">
    <location>
        <begin position="7"/>
        <end position="203"/>
    </location>
</feature>
<dbReference type="InterPro" id="IPR054594">
    <property type="entry name" value="Lon_lid"/>
</dbReference>
<proteinExistence type="evidence at transcript level"/>
<comment type="subunit">
    <text evidence="10 11">Homohexamer. Organized in a ring with a central cavity.</text>
</comment>
<organism evidence="18 19">
    <name type="scientific">Candidatus Jidaibacter acanthamoebae</name>
    <dbReference type="NCBI Taxonomy" id="86105"/>
    <lineage>
        <taxon>Bacteria</taxon>
        <taxon>Pseudomonadati</taxon>
        <taxon>Pseudomonadota</taxon>
        <taxon>Alphaproteobacteria</taxon>
        <taxon>Rickettsiales</taxon>
        <taxon>Candidatus Midichloriaceae</taxon>
        <taxon>Candidatus Jidaibacter</taxon>
    </lineage>
</organism>
<evidence type="ECO:0000256" key="6">
    <source>
        <dbReference type="ARBA" id="ARBA00022825"/>
    </source>
</evidence>
<comment type="caution">
    <text evidence="18">The sequence shown here is derived from an EMBL/GenBank/DDBJ whole genome shotgun (WGS) entry which is preliminary data.</text>
</comment>
<dbReference type="GO" id="GO:0016887">
    <property type="term" value="F:ATP hydrolysis activity"/>
    <property type="evidence" value="ECO:0007669"/>
    <property type="project" value="UniProtKB-UniRule"/>
</dbReference>
<evidence type="ECO:0000256" key="8">
    <source>
        <dbReference type="ARBA" id="ARBA00023016"/>
    </source>
</evidence>
<dbReference type="InterPro" id="IPR003593">
    <property type="entry name" value="AAA+_ATPase"/>
</dbReference>
<dbReference type="Pfam" id="PF00004">
    <property type="entry name" value="AAA"/>
    <property type="match status" value="1"/>
</dbReference>
<dbReference type="PRINTS" id="PR00830">
    <property type="entry name" value="ENDOLAPTASE"/>
</dbReference>
<dbReference type="Gene3D" id="1.20.5.5270">
    <property type="match status" value="1"/>
</dbReference>
<keyword evidence="7 10" id="KW-0067">ATP-binding</keyword>
<dbReference type="GO" id="GO:0004176">
    <property type="term" value="F:ATP-dependent peptidase activity"/>
    <property type="evidence" value="ECO:0007669"/>
    <property type="project" value="UniProtKB-UniRule"/>
</dbReference>
<sequence>MTSIDIYPVLPLRDLVMFPNMIVPLFVGREKSVKALEEASVLNKNKILLLAQKDANRDDPKTSDLYKVGVIANVLQVLKLQDSTVKILVEGVKRVKVIKFLGDDNIIRAHVKDMNDRPLSNENKEVSVLQRSITDQFESYTKLNRRTNPEVAASLSQIQDIHKFCDAISAHLIIKADKKQEILELTDVSAKLEKLLLILDSEIELLNTETRIRSRVRTQIEKNQKDYYLNEQLKAIHKELGEEDFKEEIGILTEKLKKLKLSKEAKERVDSELRKLKTMNPMSSETTVIRNYLEWIIDLPWGKYSPIKKDLKNAEKVLEDEHYGLEKIKERILEYLAVNLRTNDLKSPIVCLVGPPGVGKTSLAKSIANATGRNFVKISLGGLRDEAEIKGHRRTYIGAMPGKIIQAMKKAKTNNPLILLDEIDKLGFDHRGDPSSALLEVLDPEQNHLFNDHYIELDYDLSKVMFVATANSTDIPRPLMDRMEVIRLSGYTEDEKVQIAKNYLIPKQYKAHGIKPGEVEIPEEVIREVIYSYTREAGVRSLDREIAKISRKAIREIMLKKIDTIKITLENINNFLGVKKFLGNELEKEDMVGVTTGLAYTEVGGDILSIEAVLMYGKGDIKITGKLGDVMKESAQAALSYVRSRAVELGINPGLFKRRDIHIHVPEGATPKDGPSAGIALYTSLVSALTGIPVRKTVAMTGEITLRGRVLAIGGLKEKLLAALRAGVKTVMIPKENTKDLEEIPANVKDNLEIIPVENADEVLKIALTKIPEPIEWDEDVERSEEYGKRLNAQTFAH</sequence>
<dbReference type="InterPro" id="IPR003111">
    <property type="entry name" value="Lon_prtase_N"/>
</dbReference>
<dbReference type="InterPro" id="IPR003959">
    <property type="entry name" value="ATPase_AAA_core"/>
</dbReference>
<evidence type="ECO:0000313" key="19">
    <source>
        <dbReference type="Proteomes" id="UP000031258"/>
    </source>
</evidence>
<dbReference type="EMBL" id="JSWE01000206">
    <property type="protein sequence ID" value="KIE04329.1"/>
    <property type="molecule type" value="Genomic_DNA"/>
</dbReference>
<evidence type="ECO:0000256" key="10">
    <source>
        <dbReference type="HAMAP-Rule" id="MF_01973"/>
    </source>
</evidence>
<feature type="binding site" evidence="10 13">
    <location>
        <begin position="354"/>
        <end position="361"/>
    </location>
    <ligand>
        <name>ATP</name>
        <dbReference type="ChEBI" id="CHEBI:30616"/>
    </ligand>
</feature>
<dbReference type="SUPFAM" id="SSF52540">
    <property type="entry name" value="P-loop containing nucleoside triphosphate hydrolases"/>
    <property type="match status" value="1"/>
</dbReference>
<dbReference type="STRING" id="86105.NF27_IN00700"/>
<evidence type="ECO:0000256" key="14">
    <source>
        <dbReference type="PROSITE-ProRule" id="PRU01122"/>
    </source>
</evidence>
<dbReference type="Pfam" id="PF02190">
    <property type="entry name" value="LON_substr_bdg"/>
    <property type="match status" value="1"/>
</dbReference>
<dbReference type="Proteomes" id="UP000031258">
    <property type="component" value="Unassembled WGS sequence"/>
</dbReference>
<dbReference type="InterPro" id="IPR020568">
    <property type="entry name" value="Ribosomal_Su5_D2-typ_SF"/>
</dbReference>
<dbReference type="SUPFAM" id="SSF54211">
    <property type="entry name" value="Ribosomal protein S5 domain 2-like"/>
    <property type="match status" value="1"/>
</dbReference>
<keyword evidence="4 10" id="KW-0547">Nucleotide-binding</keyword>
<dbReference type="GO" id="GO:0004252">
    <property type="term" value="F:serine-type endopeptidase activity"/>
    <property type="evidence" value="ECO:0007669"/>
    <property type="project" value="UniProtKB-UniRule"/>
</dbReference>
<dbReference type="NCBIfam" id="NF008053">
    <property type="entry name" value="PRK10787.1"/>
    <property type="match status" value="1"/>
</dbReference>
<feature type="domain" description="Lon proteolytic" evidence="16">
    <location>
        <begin position="589"/>
        <end position="770"/>
    </location>
</feature>
<dbReference type="SUPFAM" id="SSF88697">
    <property type="entry name" value="PUA domain-like"/>
    <property type="match status" value="1"/>
</dbReference>
<dbReference type="InterPro" id="IPR008269">
    <property type="entry name" value="Lon_proteolytic"/>
</dbReference>
<dbReference type="FunFam" id="3.40.50.300:FF:000021">
    <property type="entry name" value="Lon protease homolog"/>
    <property type="match status" value="1"/>
</dbReference>
<evidence type="ECO:0000256" key="5">
    <source>
        <dbReference type="ARBA" id="ARBA00022801"/>
    </source>
</evidence>
<dbReference type="PROSITE" id="PS01046">
    <property type="entry name" value="LON_SER"/>
    <property type="match status" value="1"/>
</dbReference>
<keyword evidence="2 10" id="KW-0963">Cytoplasm</keyword>
<name>A0A0C1QFI5_9RICK</name>
<dbReference type="InterPro" id="IPR027417">
    <property type="entry name" value="P-loop_NTPase"/>
</dbReference>
<evidence type="ECO:0000256" key="3">
    <source>
        <dbReference type="ARBA" id="ARBA00022670"/>
    </source>
</evidence>
<feature type="active site" evidence="10 12">
    <location>
        <position position="719"/>
    </location>
</feature>
<evidence type="ECO:0000256" key="1">
    <source>
        <dbReference type="ARBA" id="ARBA00004496"/>
    </source>
</evidence>
<dbReference type="AlphaFoldDB" id="A0A0C1QFI5"/>
<dbReference type="RefSeq" id="WP_053332766.1">
    <property type="nucleotide sequence ID" value="NZ_JSWE01000206.1"/>
</dbReference>
<dbReference type="InterPro" id="IPR027065">
    <property type="entry name" value="Lon_Prtase"/>
</dbReference>
<evidence type="ECO:0000256" key="13">
    <source>
        <dbReference type="PIRSR" id="PIRSR001174-2"/>
    </source>
</evidence>
<dbReference type="Gene3D" id="1.10.8.60">
    <property type="match status" value="1"/>
</dbReference>
<accession>A0A0C1QFI5</accession>
<dbReference type="PROSITE" id="PS51787">
    <property type="entry name" value="LON_N"/>
    <property type="match status" value="1"/>
</dbReference>
<gene>
    <name evidence="18" type="primary">lon_2</name>
    <name evidence="10" type="synonym">lon</name>
    <name evidence="18" type="ORF">NF27_IN00700</name>
</gene>
<dbReference type="Pfam" id="PF22667">
    <property type="entry name" value="Lon_lid"/>
    <property type="match status" value="1"/>
</dbReference>
<dbReference type="GO" id="GO:0043565">
    <property type="term" value="F:sequence-specific DNA binding"/>
    <property type="evidence" value="ECO:0007669"/>
    <property type="project" value="UniProtKB-UniRule"/>
</dbReference>
<dbReference type="Pfam" id="PF05362">
    <property type="entry name" value="Lon_C"/>
    <property type="match status" value="1"/>
</dbReference>